<dbReference type="EMBL" id="JBHUDP010000002">
    <property type="protein sequence ID" value="MFD1685671.1"/>
    <property type="molecule type" value="Genomic_DNA"/>
</dbReference>
<name>A0ABD6DTP8_9EURY</name>
<organism evidence="1 2">
    <name type="scientific">Halobellus litoreus</name>
    <dbReference type="NCBI Taxonomy" id="755310"/>
    <lineage>
        <taxon>Archaea</taxon>
        <taxon>Methanobacteriati</taxon>
        <taxon>Methanobacteriota</taxon>
        <taxon>Stenosarchaea group</taxon>
        <taxon>Halobacteria</taxon>
        <taxon>Halobacteriales</taxon>
        <taxon>Haloferacaceae</taxon>
        <taxon>Halobellus</taxon>
    </lineage>
</organism>
<evidence type="ECO:0000313" key="2">
    <source>
        <dbReference type="Proteomes" id="UP001597092"/>
    </source>
</evidence>
<evidence type="ECO:0000313" key="1">
    <source>
        <dbReference type="EMBL" id="MFD1685671.1"/>
    </source>
</evidence>
<gene>
    <name evidence="1" type="ORF">ACFSAS_08615</name>
</gene>
<dbReference type="InterPro" id="IPR023393">
    <property type="entry name" value="START-like_dom_sf"/>
</dbReference>
<dbReference type="CDD" id="cd07812">
    <property type="entry name" value="SRPBCC"/>
    <property type="match status" value="1"/>
</dbReference>
<dbReference type="Proteomes" id="UP001597092">
    <property type="component" value="Unassembled WGS sequence"/>
</dbReference>
<keyword evidence="2" id="KW-1185">Reference proteome</keyword>
<dbReference type="AlphaFoldDB" id="A0ABD6DTP8"/>
<accession>A0ABD6DTP8</accession>
<protein>
    <submittedName>
        <fullName evidence="1">SRPBCC family protein</fullName>
    </submittedName>
</protein>
<sequence>MSTFEHTIEIAAPVDTVFAFDSDPENWPRTMSSLRDLEVVEETETGARIRAVYKLLGISQDVEMELSIVDPNEHLRILVDGSGMGGEINIHYSETDVGTEVVHEATYEFGDSLLESLFEPVATRYTNRQFRMHLQNSKDLIEAEAAVEEPAVA</sequence>
<dbReference type="InterPro" id="IPR019587">
    <property type="entry name" value="Polyketide_cyclase/dehydratase"/>
</dbReference>
<proteinExistence type="predicted"/>
<reference evidence="1 2" key="1">
    <citation type="journal article" date="2019" name="Int. J. Syst. Evol. Microbiol.">
        <title>The Global Catalogue of Microorganisms (GCM) 10K type strain sequencing project: providing services to taxonomists for standard genome sequencing and annotation.</title>
        <authorList>
            <consortium name="The Broad Institute Genomics Platform"/>
            <consortium name="The Broad Institute Genome Sequencing Center for Infectious Disease"/>
            <person name="Wu L."/>
            <person name="Ma J."/>
        </authorList>
    </citation>
    <scope>NUCLEOTIDE SEQUENCE [LARGE SCALE GENOMIC DNA]</scope>
    <source>
        <strain evidence="1 2">CGMCC 1.10387</strain>
    </source>
</reference>
<dbReference type="SUPFAM" id="SSF55961">
    <property type="entry name" value="Bet v1-like"/>
    <property type="match status" value="1"/>
</dbReference>
<dbReference type="Pfam" id="PF10604">
    <property type="entry name" value="Polyketide_cyc2"/>
    <property type="match status" value="1"/>
</dbReference>
<dbReference type="Gene3D" id="3.30.530.20">
    <property type="match status" value="1"/>
</dbReference>
<dbReference type="RefSeq" id="WP_256306273.1">
    <property type="nucleotide sequence ID" value="NZ_JANHAW010000001.1"/>
</dbReference>
<comment type="caution">
    <text evidence="1">The sequence shown here is derived from an EMBL/GenBank/DDBJ whole genome shotgun (WGS) entry which is preliminary data.</text>
</comment>